<dbReference type="Gene3D" id="3.40.50.1820">
    <property type="entry name" value="alpha/beta hydrolase"/>
    <property type="match status" value="1"/>
</dbReference>
<proteinExistence type="predicted"/>
<dbReference type="InterPro" id="IPR029058">
    <property type="entry name" value="AB_hydrolase_fold"/>
</dbReference>
<evidence type="ECO:0000313" key="3">
    <source>
        <dbReference type="Proteomes" id="UP000283644"/>
    </source>
</evidence>
<dbReference type="InterPro" id="IPR000639">
    <property type="entry name" value="Epox_hydrolase-like"/>
</dbReference>
<protein>
    <submittedName>
        <fullName evidence="2">Alpha/beta fold hydrolase</fullName>
    </submittedName>
</protein>
<dbReference type="PRINTS" id="PR00111">
    <property type="entry name" value="ABHYDROLASE"/>
</dbReference>
<dbReference type="PANTHER" id="PTHR46438">
    <property type="entry name" value="ALPHA/BETA-HYDROLASES SUPERFAMILY PROTEIN"/>
    <property type="match status" value="1"/>
</dbReference>
<comment type="caution">
    <text evidence="2">The sequence shown here is derived from an EMBL/GenBank/DDBJ whole genome shotgun (WGS) entry which is preliminary data.</text>
</comment>
<dbReference type="EMBL" id="QXGH01000042">
    <property type="protein sequence ID" value="RHW23668.1"/>
    <property type="molecule type" value="Genomic_DNA"/>
</dbReference>
<keyword evidence="2" id="KW-0378">Hydrolase</keyword>
<sequence>MTTLAEEPTRESTSRVLNDPRPMHYHRAGAGDGLLLLHGSGPGVSGWANFGGNLATFAARYDVLIPDLPGFGASYRPDLPTPYFAVAVEAVVRVLDAAGLDKVAVLGNSLGGGVATQLTLDHPDRVSSLVLMGPGGVSPALLQPLPTEGIKLLIAFCEDPTRERLTTWMRSMVGNQSFLTDELVEQRWAAASAPGGVDFIRDFMRMAMAPDEPAPGTPIWARLHEIAAPTLLTYGRDDRVTPLEGALHPLRNIRNAELHVFPHCGHWAMQERKNAFERVVLDFLDRVSTTLNGDRNA</sequence>
<feature type="domain" description="AB hydrolase-1" evidence="1">
    <location>
        <begin position="34"/>
        <end position="269"/>
    </location>
</feature>
<reference evidence="2 3" key="1">
    <citation type="submission" date="2018-09" db="EMBL/GenBank/DDBJ databases">
        <title>Genome sequencing of Nocardioides immobilis CCTCC AB 2017083 for comparison to Nocardioides silvaticus.</title>
        <authorList>
            <person name="Li C."/>
            <person name="Wang G."/>
        </authorList>
    </citation>
    <scope>NUCLEOTIDE SEQUENCE [LARGE SCALE GENOMIC DNA]</scope>
    <source>
        <strain evidence="2 3">CCTCC AB 2017083</strain>
    </source>
</reference>
<dbReference type="SUPFAM" id="SSF53474">
    <property type="entry name" value="alpha/beta-Hydrolases"/>
    <property type="match status" value="1"/>
</dbReference>
<dbReference type="PANTHER" id="PTHR46438:SF11">
    <property type="entry name" value="LIPASE-RELATED"/>
    <property type="match status" value="1"/>
</dbReference>
<dbReference type="RefSeq" id="WP_118928685.1">
    <property type="nucleotide sequence ID" value="NZ_QXGH01000042.1"/>
</dbReference>
<dbReference type="AlphaFoldDB" id="A0A417XT68"/>
<name>A0A417XT68_9ACTN</name>
<gene>
    <name evidence="2" type="ORF">D0Z08_28565</name>
</gene>
<dbReference type="Pfam" id="PF00561">
    <property type="entry name" value="Abhydrolase_1"/>
    <property type="match status" value="1"/>
</dbReference>
<dbReference type="GO" id="GO:0016787">
    <property type="term" value="F:hydrolase activity"/>
    <property type="evidence" value="ECO:0007669"/>
    <property type="project" value="UniProtKB-KW"/>
</dbReference>
<dbReference type="PRINTS" id="PR00412">
    <property type="entry name" value="EPOXHYDRLASE"/>
</dbReference>
<evidence type="ECO:0000259" key="1">
    <source>
        <dbReference type="Pfam" id="PF00561"/>
    </source>
</evidence>
<organism evidence="2 3">
    <name type="scientific">Nocardioides immobilis</name>
    <dbReference type="NCBI Taxonomy" id="2049295"/>
    <lineage>
        <taxon>Bacteria</taxon>
        <taxon>Bacillati</taxon>
        <taxon>Actinomycetota</taxon>
        <taxon>Actinomycetes</taxon>
        <taxon>Propionibacteriales</taxon>
        <taxon>Nocardioidaceae</taxon>
        <taxon>Nocardioides</taxon>
    </lineage>
</organism>
<dbReference type="Proteomes" id="UP000283644">
    <property type="component" value="Unassembled WGS sequence"/>
</dbReference>
<evidence type="ECO:0000313" key="2">
    <source>
        <dbReference type="EMBL" id="RHW23668.1"/>
    </source>
</evidence>
<keyword evidence="3" id="KW-1185">Reference proteome</keyword>
<dbReference type="InterPro" id="IPR000073">
    <property type="entry name" value="AB_hydrolase_1"/>
</dbReference>
<accession>A0A417XT68</accession>
<dbReference type="OrthoDB" id="7958481at2"/>